<dbReference type="Gene3D" id="2.30.140.10">
    <property type="entry name" value="Spermidine synthase, tetramerisation domain"/>
    <property type="match status" value="1"/>
</dbReference>
<dbReference type="EMBL" id="JAIVGD010000019">
    <property type="protein sequence ID" value="KAH0750846.1"/>
    <property type="molecule type" value="Genomic_DNA"/>
</dbReference>
<evidence type="ECO:0000313" key="6">
    <source>
        <dbReference type="EMBL" id="KAH0750846.1"/>
    </source>
</evidence>
<accession>A0ABQ7UPI6</accession>
<dbReference type="Pfam" id="PF17284">
    <property type="entry name" value="Spermine_synt_N"/>
    <property type="match status" value="1"/>
</dbReference>
<dbReference type="PROSITE" id="PS51006">
    <property type="entry name" value="PABS_2"/>
    <property type="match status" value="1"/>
</dbReference>
<dbReference type="InterPro" id="IPR029063">
    <property type="entry name" value="SAM-dependent_MTases_sf"/>
</dbReference>
<dbReference type="NCBIfam" id="NF002010">
    <property type="entry name" value="PRK00811.1"/>
    <property type="match status" value="1"/>
</dbReference>
<organism evidence="6 7">
    <name type="scientific">Solanum tuberosum</name>
    <name type="common">Potato</name>
    <dbReference type="NCBI Taxonomy" id="4113"/>
    <lineage>
        <taxon>Eukaryota</taxon>
        <taxon>Viridiplantae</taxon>
        <taxon>Streptophyta</taxon>
        <taxon>Embryophyta</taxon>
        <taxon>Tracheophyta</taxon>
        <taxon>Spermatophyta</taxon>
        <taxon>Magnoliopsida</taxon>
        <taxon>eudicotyledons</taxon>
        <taxon>Gunneridae</taxon>
        <taxon>Pentapetalae</taxon>
        <taxon>asterids</taxon>
        <taxon>lamiids</taxon>
        <taxon>Solanales</taxon>
        <taxon>Solanaceae</taxon>
        <taxon>Solanoideae</taxon>
        <taxon>Solaneae</taxon>
        <taxon>Solanum</taxon>
    </lineage>
</organism>
<dbReference type="HAMAP" id="MF_00198">
    <property type="entry name" value="Spermidine_synth"/>
    <property type="match status" value="1"/>
</dbReference>
<feature type="domain" description="PABS" evidence="5">
    <location>
        <begin position="186"/>
        <end position="423"/>
    </location>
</feature>
<comment type="caution">
    <text evidence="6">The sequence shown here is derived from an EMBL/GenBank/DDBJ whole genome shotgun (WGS) entry which is preliminary data.</text>
</comment>
<dbReference type="InterPro" id="IPR001045">
    <property type="entry name" value="Spermi_synthase"/>
</dbReference>
<evidence type="ECO:0000256" key="1">
    <source>
        <dbReference type="ARBA" id="ARBA00007867"/>
    </source>
</evidence>
<protein>
    <recommendedName>
        <fullName evidence="5">PABS domain-containing protein</fullName>
    </recommendedName>
</protein>
<dbReference type="Pfam" id="PF01564">
    <property type="entry name" value="Spermine_synth"/>
    <property type="match status" value="1"/>
</dbReference>
<evidence type="ECO:0000256" key="2">
    <source>
        <dbReference type="ARBA" id="ARBA00022679"/>
    </source>
</evidence>
<evidence type="ECO:0000256" key="3">
    <source>
        <dbReference type="PROSITE-ProRule" id="PRU00354"/>
    </source>
</evidence>
<reference evidence="6 7" key="1">
    <citation type="journal article" date="2021" name="bioRxiv">
        <title>Chromosome-scale and haplotype-resolved genome assembly of a tetraploid potato cultivar.</title>
        <authorList>
            <person name="Sun H."/>
            <person name="Jiao W.-B."/>
            <person name="Krause K."/>
            <person name="Campoy J.A."/>
            <person name="Goel M."/>
            <person name="Folz-Donahue K."/>
            <person name="Kukat C."/>
            <person name="Huettel B."/>
            <person name="Schneeberger K."/>
        </authorList>
    </citation>
    <scope>NUCLEOTIDE SEQUENCE [LARGE SCALE GENOMIC DNA]</scope>
    <source>
        <strain evidence="6">SolTubOtavaFocal</strain>
        <tissue evidence="6">Leaves</tissue>
    </source>
</reference>
<dbReference type="NCBIfam" id="TIGR00417">
    <property type="entry name" value="speE"/>
    <property type="match status" value="1"/>
</dbReference>
<evidence type="ECO:0000259" key="5">
    <source>
        <dbReference type="PROSITE" id="PS51006"/>
    </source>
</evidence>
<dbReference type="PROSITE" id="PS01330">
    <property type="entry name" value="PABS_1"/>
    <property type="match status" value="1"/>
</dbReference>
<comment type="similarity">
    <text evidence="1 4">Belongs to the spermidine/spermine synthase family.</text>
</comment>
<proteinExistence type="inferred from homology"/>
<keyword evidence="3" id="KW-0620">Polyamine biosynthesis</keyword>
<sequence>MREERQSEHLQDPIGVQNLLQIQNGNVESLSTRGDLEKDDEERIVVEQDGNEEENAFAYKDLPKDAPHIHCFVNHDIKTQLTKHLTEQQYNLFCEKICFDHYMRMRICVGQGQILRCCMALELECSTGQALVIRVNGTILKFTLRTFALITESNCVGVIDDFNFNTKEPNRLIVQYFGEFTNSIKPGWFSEFSALWPGEAFSLKIEKLLFQGKSDYQDVMLFESTTYGKVLTLDGAIQHTENGGFPYTEMIVHLPLGSIPSPKKVLIIGGGIGFTLFEVSRYPTIEKIDIVEIDDVVVDVSRKFFPYLAAGFDDPRVTLIIGDGAAFVKAAQPGYYDAIIVDSSDPIGPAKDLFERPFFEAVAKALRPGGVVCTQAESIWLHMHLIKQIIANCRQVFKGSVNYAWTTVPTYPTGVIGYMLCSTEGPEVNFKNPVNSIDKHVKSKGPLKFYNSDIHKSAFILPSFARDLIES</sequence>
<dbReference type="PANTHER" id="PTHR11558:SF45">
    <property type="entry name" value="PABS DOMAIN-CONTAINING PROTEIN"/>
    <property type="match status" value="1"/>
</dbReference>
<dbReference type="SUPFAM" id="SSF53335">
    <property type="entry name" value="S-adenosyl-L-methionine-dependent methyltransferases"/>
    <property type="match status" value="1"/>
</dbReference>
<dbReference type="InterPro" id="IPR037163">
    <property type="entry name" value="Spermidine_synt_N_sf"/>
</dbReference>
<dbReference type="Proteomes" id="UP000826656">
    <property type="component" value="Unassembled WGS sequence"/>
</dbReference>
<dbReference type="Gene3D" id="3.40.50.150">
    <property type="entry name" value="Vaccinia Virus protein VP39"/>
    <property type="match status" value="1"/>
</dbReference>
<gene>
    <name evidence="6" type="ORF">KY290_030078</name>
</gene>
<dbReference type="InterPro" id="IPR030374">
    <property type="entry name" value="PABS"/>
</dbReference>
<dbReference type="CDD" id="cd02440">
    <property type="entry name" value="AdoMet_MTases"/>
    <property type="match status" value="1"/>
</dbReference>
<keyword evidence="2 3" id="KW-0808">Transferase</keyword>
<dbReference type="PANTHER" id="PTHR11558">
    <property type="entry name" value="SPERMIDINE/SPERMINE SYNTHASE"/>
    <property type="match status" value="1"/>
</dbReference>
<feature type="active site" description="Proton acceptor" evidence="3">
    <location>
        <position position="342"/>
    </location>
</feature>
<evidence type="ECO:0000313" key="7">
    <source>
        <dbReference type="Proteomes" id="UP000826656"/>
    </source>
</evidence>
<dbReference type="InterPro" id="IPR030373">
    <property type="entry name" value="PABS_CS"/>
</dbReference>
<name>A0ABQ7UPI6_SOLTU</name>
<evidence type="ECO:0000256" key="4">
    <source>
        <dbReference type="RuleBase" id="RU003836"/>
    </source>
</evidence>
<keyword evidence="7" id="KW-1185">Reference proteome</keyword>
<dbReference type="InterPro" id="IPR035246">
    <property type="entry name" value="Spermidine_synt_N"/>
</dbReference>